<accession>A0A031LLY8</accession>
<keyword evidence="1" id="KW-1133">Transmembrane helix</keyword>
<keyword evidence="1" id="KW-0472">Membrane</keyword>
<feature type="transmembrane region" description="Helical" evidence="1">
    <location>
        <begin position="299"/>
        <end position="320"/>
    </location>
</feature>
<dbReference type="RefSeq" id="WP_052349522.1">
    <property type="nucleotide sequence ID" value="NZ_JFZT01000052.1"/>
</dbReference>
<keyword evidence="3" id="KW-1185">Reference proteome</keyword>
<proteinExistence type="predicted"/>
<organism evidence="2 3">
    <name type="scientific">Candidatus Acidianus copahuensis</name>
    <dbReference type="NCBI Taxonomy" id="1160895"/>
    <lineage>
        <taxon>Archaea</taxon>
        <taxon>Thermoproteota</taxon>
        <taxon>Thermoprotei</taxon>
        <taxon>Sulfolobales</taxon>
        <taxon>Sulfolobaceae</taxon>
        <taxon>Acidianus</taxon>
    </lineage>
</organism>
<feature type="transmembrane region" description="Helical" evidence="1">
    <location>
        <begin position="72"/>
        <end position="96"/>
    </location>
</feature>
<feature type="transmembrane region" description="Helical" evidence="1">
    <location>
        <begin position="385"/>
        <end position="405"/>
    </location>
</feature>
<feature type="transmembrane region" description="Helical" evidence="1">
    <location>
        <begin position="426"/>
        <end position="445"/>
    </location>
</feature>
<dbReference type="AlphaFoldDB" id="A0A031LLY8"/>
<keyword evidence="1" id="KW-0812">Transmembrane</keyword>
<feature type="transmembrane region" description="Helical" evidence="1">
    <location>
        <begin position="266"/>
        <end position="287"/>
    </location>
</feature>
<feature type="transmembrane region" description="Helical" evidence="1">
    <location>
        <begin position="356"/>
        <end position="373"/>
    </location>
</feature>
<sequence length="560" mass="64897">MDWKKAGAINLSQVSLAVAMLIFASPDYINPGLDLAMVISIFIPGLLLLIRINENIAKKIVLVEFLLIGLEYLILFQSPLVIVILYYIILGIGYVFRRAPEATVVAFFLLTFSVFRINFFGTDEIMIDYYSAYLFLHGLNPYIPYNTANVYQFYHVSSLIYGTPITTGGVVTNLNYPSLSFLLLIPVVILHISPNFVPLSFYFATIILLYFILMKHNEKSILPALIAPLLININYFYYPTGGVPDVIWVFFLLLSLSSNNDTLRGIAYGLSASVKQFPLALLPFYIIYLYKERKNYKKFSLYSALTFLFLNGYFIILSPFYYFRDILYPVTASLIGIGFGPSVFSFGGIFYVYKQFFLVAMILVFISEIYVFMTKYRDFKLDWVVFPYFVFLFEYRVLWNYLMYWSFLPYSFQGKSRSRKFLKSELKTAAISSLILISLTLFYHFNFSFYTHSVHVEVLKMQEVEGRVYSILLNVSYDPYVSTLPSRIFPQFRILPNSPMITANGYLWKSNATWLSKNSWEIVNISSPISSFEPHLCRFAIETYYGNLQSFCYINPYQFS</sequence>
<name>A0A031LLY8_9CREN</name>
<feature type="transmembrane region" description="Helical" evidence="1">
    <location>
        <begin position="326"/>
        <end position="349"/>
    </location>
</feature>
<feature type="transmembrane region" description="Helical" evidence="1">
    <location>
        <begin position="7"/>
        <end position="29"/>
    </location>
</feature>
<protein>
    <recommendedName>
        <fullName evidence="4">DUF2029 domain-containing protein</fullName>
    </recommendedName>
</protein>
<dbReference type="Proteomes" id="UP000024332">
    <property type="component" value="Unassembled WGS sequence"/>
</dbReference>
<evidence type="ECO:0000313" key="3">
    <source>
        <dbReference type="Proteomes" id="UP000024332"/>
    </source>
</evidence>
<reference evidence="2 3" key="1">
    <citation type="submission" date="2014-03" db="EMBL/GenBank/DDBJ databases">
        <title>Draft genome sequence of the novel thermoacidophilic archaea Acidianus copahuensis ALE1 strain, isolated from Copahue volcanic area in Neuquen Argentina.</title>
        <authorList>
            <person name="Urbieta M.S."/>
            <person name="Rascovan N."/>
            <person name="Castro C."/>
            <person name="Revale S."/>
            <person name="Giaveno M.A."/>
            <person name="Vazquez M.P."/>
            <person name="Donati E.R."/>
        </authorList>
    </citation>
    <scope>NUCLEOTIDE SEQUENCE [LARGE SCALE GENOMIC DNA]</scope>
    <source>
        <strain evidence="2 3">ALE1</strain>
    </source>
</reference>
<evidence type="ECO:0000313" key="2">
    <source>
        <dbReference type="EMBL" id="EZQ02246.1"/>
    </source>
</evidence>
<comment type="caution">
    <text evidence="2">The sequence shown here is derived from an EMBL/GenBank/DDBJ whole genome shotgun (WGS) entry which is preliminary data.</text>
</comment>
<evidence type="ECO:0000256" key="1">
    <source>
        <dbReference type="SAM" id="Phobius"/>
    </source>
</evidence>
<feature type="transmembrane region" description="Helical" evidence="1">
    <location>
        <begin position="35"/>
        <end position="52"/>
    </location>
</feature>
<evidence type="ECO:0008006" key="4">
    <source>
        <dbReference type="Google" id="ProtNLM"/>
    </source>
</evidence>
<gene>
    <name evidence="2" type="ORF">CM19_10590</name>
</gene>
<feature type="transmembrane region" description="Helical" evidence="1">
    <location>
        <begin position="174"/>
        <end position="193"/>
    </location>
</feature>
<dbReference type="OrthoDB" id="42409at2157"/>
<feature type="transmembrane region" description="Helical" evidence="1">
    <location>
        <begin position="102"/>
        <end position="121"/>
    </location>
</feature>
<feature type="transmembrane region" description="Helical" evidence="1">
    <location>
        <begin position="235"/>
        <end position="254"/>
    </location>
</feature>
<feature type="transmembrane region" description="Helical" evidence="1">
    <location>
        <begin position="199"/>
        <end position="214"/>
    </location>
</feature>
<dbReference type="EMBL" id="JFZT01000052">
    <property type="protein sequence ID" value="EZQ02246.1"/>
    <property type="molecule type" value="Genomic_DNA"/>
</dbReference>